<dbReference type="VEuPathDB" id="TrichDB:TVAGG3_0793540"/>
<gene>
    <name evidence="2" type="ORF">TVAG_304000</name>
</gene>
<proteinExistence type="predicted"/>
<name>A2G172_TRIV3</name>
<evidence type="ECO:0000256" key="1">
    <source>
        <dbReference type="SAM" id="MobiDB-lite"/>
    </source>
</evidence>
<dbReference type="EMBL" id="DS114235">
    <property type="protein sequence ID" value="EAX89089.1"/>
    <property type="molecule type" value="Genomic_DNA"/>
</dbReference>
<reference evidence="2" key="2">
    <citation type="journal article" date="2007" name="Science">
        <title>Draft genome sequence of the sexually transmitted pathogen Trichomonas vaginalis.</title>
        <authorList>
            <person name="Carlton J.M."/>
            <person name="Hirt R.P."/>
            <person name="Silva J.C."/>
            <person name="Delcher A.L."/>
            <person name="Schatz M."/>
            <person name="Zhao Q."/>
            <person name="Wortman J.R."/>
            <person name="Bidwell S.L."/>
            <person name="Alsmark U.C.M."/>
            <person name="Besteiro S."/>
            <person name="Sicheritz-Ponten T."/>
            <person name="Noel C.J."/>
            <person name="Dacks J.B."/>
            <person name="Foster P.G."/>
            <person name="Simillion C."/>
            <person name="Van de Peer Y."/>
            <person name="Miranda-Saavedra D."/>
            <person name="Barton G.J."/>
            <person name="Westrop G.D."/>
            <person name="Mueller S."/>
            <person name="Dessi D."/>
            <person name="Fiori P.L."/>
            <person name="Ren Q."/>
            <person name="Paulsen I."/>
            <person name="Zhang H."/>
            <person name="Bastida-Corcuera F.D."/>
            <person name="Simoes-Barbosa A."/>
            <person name="Brown M.T."/>
            <person name="Hayes R.D."/>
            <person name="Mukherjee M."/>
            <person name="Okumura C.Y."/>
            <person name="Schneider R."/>
            <person name="Smith A.J."/>
            <person name="Vanacova S."/>
            <person name="Villalvazo M."/>
            <person name="Haas B.J."/>
            <person name="Pertea M."/>
            <person name="Feldblyum T.V."/>
            <person name="Utterback T.R."/>
            <person name="Shu C.L."/>
            <person name="Osoegawa K."/>
            <person name="de Jong P.J."/>
            <person name="Hrdy I."/>
            <person name="Horvathova L."/>
            <person name="Zubacova Z."/>
            <person name="Dolezal P."/>
            <person name="Malik S.B."/>
            <person name="Logsdon J.M. Jr."/>
            <person name="Henze K."/>
            <person name="Gupta A."/>
            <person name="Wang C.C."/>
            <person name="Dunne R.L."/>
            <person name="Upcroft J.A."/>
            <person name="Upcroft P."/>
            <person name="White O."/>
            <person name="Salzberg S.L."/>
            <person name="Tang P."/>
            <person name="Chiu C.-H."/>
            <person name="Lee Y.-S."/>
            <person name="Embley T.M."/>
            <person name="Coombs G.H."/>
            <person name="Mottram J.C."/>
            <person name="Tachezy J."/>
            <person name="Fraser-Liggett C.M."/>
            <person name="Johnson P.J."/>
        </authorList>
    </citation>
    <scope>NUCLEOTIDE SEQUENCE [LARGE SCALE GENOMIC DNA]</scope>
    <source>
        <strain evidence="2">G3</strain>
    </source>
</reference>
<reference evidence="2" key="1">
    <citation type="submission" date="2006-10" db="EMBL/GenBank/DDBJ databases">
        <authorList>
            <person name="Amadeo P."/>
            <person name="Zhao Q."/>
            <person name="Wortman J."/>
            <person name="Fraser-Liggett C."/>
            <person name="Carlton J."/>
        </authorList>
    </citation>
    <scope>NUCLEOTIDE SEQUENCE</scope>
    <source>
        <strain evidence="2">G3</strain>
    </source>
</reference>
<feature type="region of interest" description="Disordered" evidence="1">
    <location>
        <begin position="64"/>
        <end position="90"/>
    </location>
</feature>
<evidence type="ECO:0000313" key="2">
    <source>
        <dbReference type="EMBL" id="EAX89089.1"/>
    </source>
</evidence>
<evidence type="ECO:0000313" key="3">
    <source>
        <dbReference type="Proteomes" id="UP000001542"/>
    </source>
</evidence>
<dbReference type="KEGG" id="tva:4746759"/>
<sequence length="158" mass="17999">MLPVIPDVRARLAKKSVYSRNSATMIFDRQTLRDSTNCHSLSSYSGMTELPALKVKKSEVKLDIPTHEKKPRRSSYSQKYYNKKSNPYRDAENYVDPAFIKQAKKSIKGFYKNSYHSNNEDNDDSYIEIPGLPPPKAKSPELAPIQSESELTVLDIVL</sequence>
<dbReference type="InParanoid" id="A2G172"/>
<keyword evidence="3" id="KW-1185">Reference proteome</keyword>
<feature type="compositionally biased region" description="Low complexity" evidence="1">
    <location>
        <begin position="74"/>
        <end position="85"/>
    </location>
</feature>
<feature type="region of interest" description="Disordered" evidence="1">
    <location>
        <begin position="120"/>
        <end position="144"/>
    </location>
</feature>
<accession>A2G172</accession>
<protein>
    <submittedName>
        <fullName evidence="2">Uncharacterized protein</fullName>
    </submittedName>
</protein>
<dbReference type="RefSeq" id="XP_001302019.1">
    <property type="nucleotide sequence ID" value="XM_001302018.1"/>
</dbReference>
<dbReference type="VEuPathDB" id="TrichDB:TVAG_304000"/>
<dbReference type="Proteomes" id="UP000001542">
    <property type="component" value="Unassembled WGS sequence"/>
</dbReference>
<dbReference type="AlphaFoldDB" id="A2G172"/>
<organism evidence="2 3">
    <name type="scientific">Trichomonas vaginalis (strain ATCC PRA-98 / G3)</name>
    <dbReference type="NCBI Taxonomy" id="412133"/>
    <lineage>
        <taxon>Eukaryota</taxon>
        <taxon>Metamonada</taxon>
        <taxon>Parabasalia</taxon>
        <taxon>Trichomonadida</taxon>
        <taxon>Trichomonadidae</taxon>
        <taxon>Trichomonas</taxon>
    </lineage>
</organism>